<dbReference type="Gene3D" id="3.90.1580.10">
    <property type="entry name" value="paralog of FGE (formylglycine-generating enzyme)"/>
    <property type="match status" value="1"/>
</dbReference>
<dbReference type="InterPro" id="IPR051043">
    <property type="entry name" value="Sulfatase_Mod_Factor_Kinase"/>
</dbReference>
<dbReference type="InterPro" id="IPR005532">
    <property type="entry name" value="SUMF_dom"/>
</dbReference>
<feature type="region of interest" description="Disordered" evidence="1">
    <location>
        <begin position="216"/>
        <end position="239"/>
    </location>
</feature>
<dbReference type="InterPro" id="IPR044060">
    <property type="entry name" value="Bacterial_rp_domain"/>
</dbReference>
<dbReference type="InterPro" id="IPR042095">
    <property type="entry name" value="SUMF_sf"/>
</dbReference>
<evidence type="ECO:0000259" key="3">
    <source>
        <dbReference type="Pfam" id="PF18998"/>
    </source>
</evidence>
<gene>
    <name evidence="4" type="ORF">E4N86_08425</name>
</gene>
<sequence>MVAGNTELTFKAQPLAGYKFTKWVIDDGAKTVTEPEYKHKVQGAVKIKAVFAVENAGAITKYNVTLTPPAYGTVTSDPDIPSDNRLPEDTEITFTAQPHADYEVGTWTVMPSDALKAGGTAGSTTATVKVEANTTVKVTFRHGETYIVGGVRFRMKDIAAITNGTIGHSDYSNPPYGGKNPEHTVSLSAYRIGETQVTQELWQAVMGNNPSFFDNTGNKMDGHNTYDTSPASGEEQEKRPVENVSWYHAIAFCNKLSIACNLDPCYTVSGVNFNTLSFSAIPTSDNTTWNNAVCDWSKNGFRLPTEAEWEWAAQGGTARQKWAGTNEESELVNYAWYSANSGNKTHQVKIKQPNAFGLYDMSGNVCEWCWDWYSESTPAGGQTNPTGPVSGSFRVIRGGSWRSSARYTACAYRGNDIKHRGEDDTFRVVCRP</sequence>
<dbReference type="PANTHER" id="PTHR23150">
    <property type="entry name" value="SULFATASE MODIFYING FACTOR 1, 2"/>
    <property type="match status" value="1"/>
</dbReference>
<dbReference type="EMBL" id="CP051635">
    <property type="protein sequence ID" value="UTD01513.1"/>
    <property type="molecule type" value="Genomic_DNA"/>
</dbReference>
<dbReference type="SUPFAM" id="SSF56436">
    <property type="entry name" value="C-type lectin-like"/>
    <property type="match status" value="1"/>
</dbReference>
<dbReference type="InterPro" id="IPR016187">
    <property type="entry name" value="CTDL_fold"/>
</dbReference>
<dbReference type="AlphaFoldDB" id="A0A9Q9BQZ6"/>
<evidence type="ECO:0000313" key="4">
    <source>
        <dbReference type="EMBL" id="UTD01513.1"/>
    </source>
</evidence>
<dbReference type="Pfam" id="PF03781">
    <property type="entry name" value="FGE-sulfatase"/>
    <property type="match status" value="1"/>
</dbReference>
<protein>
    <submittedName>
        <fullName evidence="4">Formylglycine-generating enzyme family protein</fullName>
    </submittedName>
</protein>
<feature type="domain" description="Bacterial repeat" evidence="3">
    <location>
        <begin position="62"/>
        <end position="142"/>
    </location>
</feature>
<accession>A0A9Q9BQZ6</accession>
<organism evidence="4 5">
    <name type="scientific">Treponema denticola</name>
    <dbReference type="NCBI Taxonomy" id="158"/>
    <lineage>
        <taxon>Bacteria</taxon>
        <taxon>Pseudomonadati</taxon>
        <taxon>Spirochaetota</taxon>
        <taxon>Spirochaetia</taxon>
        <taxon>Spirochaetales</taxon>
        <taxon>Treponemataceae</taxon>
        <taxon>Treponema</taxon>
    </lineage>
</organism>
<proteinExistence type="predicted"/>
<reference evidence="4" key="1">
    <citation type="submission" date="2020-04" db="EMBL/GenBank/DDBJ databases">
        <title>Comparative genomics of oral phylogroup-2 Treponema strains.</title>
        <authorList>
            <person name="Zeng H."/>
            <person name="Chan Y.K."/>
            <person name="Watt R.M."/>
        </authorList>
    </citation>
    <scope>NUCLEOTIDE SEQUENCE</scope>
    <source>
        <strain evidence="4">OMZ 905</strain>
    </source>
</reference>
<dbReference type="GO" id="GO:0120147">
    <property type="term" value="F:formylglycine-generating oxidase activity"/>
    <property type="evidence" value="ECO:0007669"/>
    <property type="project" value="TreeGrafter"/>
</dbReference>
<evidence type="ECO:0000313" key="5">
    <source>
        <dbReference type="Proteomes" id="UP001056981"/>
    </source>
</evidence>
<dbReference type="Proteomes" id="UP001056981">
    <property type="component" value="Chromosome"/>
</dbReference>
<evidence type="ECO:0000259" key="2">
    <source>
        <dbReference type="Pfam" id="PF03781"/>
    </source>
</evidence>
<feature type="domain" description="Sulfatase-modifying factor enzyme-like" evidence="2">
    <location>
        <begin position="174"/>
        <end position="429"/>
    </location>
</feature>
<dbReference type="Pfam" id="PF18998">
    <property type="entry name" value="Flg_new_2"/>
    <property type="match status" value="2"/>
</dbReference>
<evidence type="ECO:0000256" key="1">
    <source>
        <dbReference type="SAM" id="MobiDB-lite"/>
    </source>
</evidence>
<feature type="domain" description="Bacterial repeat" evidence="3">
    <location>
        <begin position="4"/>
        <end position="53"/>
    </location>
</feature>
<name>A0A9Q9BQZ6_TREDN</name>
<dbReference type="PANTHER" id="PTHR23150:SF19">
    <property type="entry name" value="FORMYLGLYCINE-GENERATING ENZYME"/>
    <property type="match status" value="1"/>
</dbReference>